<name>A0A0T5P3G9_9RHOB</name>
<dbReference type="RefSeq" id="WP_057819718.1">
    <property type="nucleotide sequence ID" value="NZ_CP031598.1"/>
</dbReference>
<dbReference type="EMBL" id="LAXI01000019">
    <property type="protein sequence ID" value="KRS15785.1"/>
    <property type="molecule type" value="Genomic_DNA"/>
</dbReference>
<dbReference type="EMBL" id="CP031598">
    <property type="protein sequence ID" value="QEW25211.1"/>
    <property type="molecule type" value="Genomic_DNA"/>
</dbReference>
<dbReference type="KEGG" id="rid:RIdsm_00996"/>
<dbReference type="STRING" id="540747.SAMN04488031_10698"/>
<dbReference type="InterPro" id="IPR012349">
    <property type="entry name" value="Split_barrel_FMN-bd"/>
</dbReference>
<evidence type="ECO:0000313" key="5">
    <source>
        <dbReference type="Proteomes" id="UP000325785"/>
    </source>
</evidence>
<gene>
    <name evidence="3" type="ORF">RIdsm_00996</name>
    <name evidence="2" type="ORF">XM52_22285</name>
</gene>
<sequence>MQYTSEEGYDPLPFDPFKAIIAPRPIGWISTLDTEGRPNLAPYSFFNAVSSRPNMIGFSSDGYKHSPRNARDTGEFVFNLSTRPLLDQMNRTSEELEDGVNEFDFAGLGMTPSKLVAPPRVTEAPAALECKVVSCDELTDVHGASTGRWWVVGQVVAVYIDDDFIRDGRFDTATAQPLGRCGYRDYAAADTLFELLRPTDPGRVIR</sequence>
<dbReference type="Pfam" id="PF01613">
    <property type="entry name" value="Flavin_Reduct"/>
    <property type="match status" value="1"/>
</dbReference>
<organism evidence="2 4">
    <name type="scientific">Roseovarius indicus</name>
    <dbReference type="NCBI Taxonomy" id="540747"/>
    <lineage>
        <taxon>Bacteria</taxon>
        <taxon>Pseudomonadati</taxon>
        <taxon>Pseudomonadota</taxon>
        <taxon>Alphaproteobacteria</taxon>
        <taxon>Rhodobacterales</taxon>
        <taxon>Roseobacteraceae</taxon>
        <taxon>Roseovarius</taxon>
    </lineage>
</organism>
<proteinExistence type="predicted"/>
<evidence type="ECO:0000313" key="4">
    <source>
        <dbReference type="Proteomes" id="UP000051401"/>
    </source>
</evidence>
<dbReference type="InterPro" id="IPR002563">
    <property type="entry name" value="Flavin_Rdtase-like_dom"/>
</dbReference>
<dbReference type="PANTHER" id="PTHR43812:SF2">
    <property type="entry name" value="FLAVIN REDUCTASE LIKE DOMAIN-CONTAINING PROTEIN"/>
    <property type="match status" value="1"/>
</dbReference>
<dbReference type="GO" id="GO:0016646">
    <property type="term" value="F:oxidoreductase activity, acting on the CH-NH group of donors, NAD or NADP as acceptor"/>
    <property type="evidence" value="ECO:0007669"/>
    <property type="project" value="UniProtKB-ARBA"/>
</dbReference>
<evidence type="ECO:0000313" key="3">
    <source>
        <dbReference type="EMBL" id="QEW25211.1"/>
    </source>
</evidence>
<dbReference type="SUPFAM" id="SSF50475">
    <property type="entry name" value="FMN-binding split barrel"/>
    <property type="match status" value="1"/>
</dbReference>
<dbReference type="Proteomes" id="UP000051401">
    <property type="component" value="Unassembled WGS sequence"/>
</dbReference>
<dbReference type="OrthoDB" id="9783347at2"/>
<protein>
    <submittedName>
        <fullName evidence="3">Flavin reductase like domain protein</fullName>
    </submittedName>
</protein>
<dbReference type="PANTHER" id="PTHR43812">
    <property type="entry name" value="BLR2425 PROTEIN"/>
    <property type="match status" value="1"/>
</dbReference>
<reference evidence="2 4" key="1">
    <citation type="submission" date="2015-04" db="EMBL/GenBank/DDBJ databases">
        <title>The draft genome sequence of Roseovarius indicus B108T.</title>
        <authorList>
            <person name="Li G."/>
            <person name="Lai Q."/>
            <person name="Shao Z."/>
            <person name="Yan P."/>
        </authorList>
    </citation>
    <scope>NUCLEOTIDE SEQUENCE [LARGE SCALE GENOMIC DNA]</scope>
    <source>
        <strain evidence="2 4">B108</strain>
    </source>
</reference>
<accession>A0A0T5P3G9</accession>
<dbReference type="PATRIC" id="fig|540747.5.peg.2237"/>
<keyword evidence="4" id="KW-1185">Reference proteome</keyword>
<evidence type="ECO:0000259" key="1">
    <source>
        <dbReference type="SMART" id="SM00903"/>
    </source>
</evidence>
<dbReference type="GO" id="GO:0010181">
    <property type="term" value="F:FMN binding"/>
    <property type="evidence" value="ECO:0007669"/>
    <property type="project" value="InterPro"/>
</dbReference>
<reference evidence="3 5" key="2">
    <citation type="submission" date="2018-08" db="EMBL/GenBank/DDBJ databases">
        <title>Genetic Globetrotter - A new plasmid hitch-hiking vast phylogenetic and geographic distances.</title>
        <authorList>
            <person name="Vollmers J."/>
            <person name="Petersen J."/>
        </authorList>
    </citation>
    <scope>NUCLEOTIDE SEQUENCE [LARGE SCALE GENOMIC DNA]</scope>
    <source>
        <strain evidence="3 5">DSM 26383</strain>
    </source>
</reference>
<evidence type="ECO:0000313" key="2">
    <source>
        <dbReference type="EMBL" id="KRS15785.1"/>
    </source>
</evidence>
<dbReference type="AlphaFoldDB" id="A0A0T5P3G9"/>
<dbReference type="Proteomes" id="UP000325785">
    <property type="component" value="Chromosome"/>
</dbReference>
<feature type="domain" description="Flavin reductase like" evidence="1">
    <location>
        <begin position="19"/>
        <end position="172"/>
    </location>
</feature>
<dbReference type="Gene3D" id="2.30.110.10">
    <property type="entry name" value="Electron Transport, Fmn-binding Protein, Chain A"/>
    <property type="match status" value="1"/>
</dbReference>
<dbReference type="SMART" id="SM00903">
    <property type="entry name" value="Flavin_Reduct"/>
    <property type="match status" value="1"/>
</dbReference>